<accession>A0A4P9ZGY6</accession>
<dbReference type="SUPFAM" id="SSF50985">
    <property type="entry name" value="RCC1/BLIP-II"/>
    <property type="match status" value="1"/>
</dbReference>
<evidence type="ECO:0000259" key="3">
    <source>
        <dbReference type="PROSITE" id="PS50181"/>
    </source>
</evidence>
<dbReference type="InterPro" id="IPR036047">
    <property type="entry name" value="F-box-like_dom_sf"/>
</dbReference>
<evidence type="ECO:0000256" key="1">
    <source>
        <dbReference type="PROSITE-ProRule" id="PRU00235"/>
    </source>
</evidence>
<organism evidence="4 5">
    <name type="scientific">Metschnikowia bicuspidata</name>
    <dbReference type="NCBI Taxonomy" id="27322"/>
    <lineage>
        <taxon>Eukaryota</taxon>
        <taxon>Fungi</taxon>
        <taxon>Dikarya</taxon>
        <taxon>Ascomycota</taxon>
        <taxon>Saccharomycotina</taxon>
        <taxon>Pichiomycetes</taxon>
        <taxon>Metschnikowiaceae</taxon>
        <taxon>Metschnikowia</taxon>
    </lineage>
</organism>
<evidence type="ECO:0000313" key="5">
    <source>
        <dbReference type="Proteomes" id="UP000268321"/>
    </source>
</evidence>
<reference evidence="5" key="1">
    <citation type="journal article" date="2018" name="Nat. Microbiol.">
        <title>Leveraging single-cell genomics to expand the fungal tree of life.</title>
        <authorList>
            <person name="Ahrendt S.R."/>
            <person name="Quandt C.A."/>
            <person name="Ciobanu D."/>
            <person name="Clum A."/>
            <person name="Salamov A."/>
            <person name="Andreopoulos B."/>
            <person name="Cheng J.F."/>
            <person name="Woyke T."/>
            <person name="Pelin A."/>
            <person name="Henrissat B."/>
            <person name="Reynolds N.K."/>
            <person name="Benny G.L."/>
            <person name="Smith M.E."/>
            <person name="James T.Y."/>
            <person name="Grigoriev I.V."/>
        </authorList>
    </citation>
    <scope>NUCLEOTIDE SEQUENCE [LARGE SCALE GENOMIC DNA]</scope>
    <source>
        <strain evidence="5">Baker2002</strain>
    </source>
</reference>
<evidence type="ECO:0000256" key="2">
    <source>
        <dbReference type="SAM" id="MobiDB-lite"/>
    </source>
</evidence>
<protein>
    <submittedName>
        <fullName evidence="4">RCC1/BLIP-II</fullName>
    </submittedName>
</protein>
<feature type="region of interest" description="Disordered" evidence="2">
    <location>
        <begin position="131"/>
        <end position="154"/>
    </location>
</feature>
<name>A0A4P9ZGY6_9ASCO</name>
<dbReference type="Pfam" id="PF00415">
    <property type="entry name" value="RCC1"/>
    <property type="match status" value="1"/>
</dbReference>
<proteinExistence type="predicted"/>
<feature type="domain" description="F-box" evidence="3">
    <location>
        <begin position="1"/>
        <end position="47"/>
    </location>
</feature>
<feature type="repeat" description="RCC1" evidence="1">
    <location>
        <begin position="332"/>
        <end position="387"/>
    </location>
</feature>
<keyword evidence="5" id="KW-1185">Reference proteome</keyword>
<dbReference type="PANTHER" id="PTHR45982">
    <property type="entry name" value="REGULATOR OF CHROMOSOME CONDENSATION"/>
    <property type="match status" value="1"/>
</dbReference>
<dbReference type="AlphaFoldDB" id="A0A4P9ZGY6"/>
<sequence>MTSLFDLGEDVIVLIASYVTLPDILSLSLTCFKLHSWLDTNEVYHQLFLRKYGPLTPLEATKMRNSKKLQFFTWGSGERGRLGYFLRDAPRSNCSSYSFGIHSNFGFSFQLRVNGRIYCLGLGYTDNSGRPTSPDLPMAHHSTQSHGMSIESPNHDSRVDSWEYRIKSNPLISMLKLSHTKNEREIREISNVIGRVFTWDSGNSPPDIGVKVRFPGVDTPVKKICAGWDISVCQIEGIGLLYWLSRENIRKESYEANKLESNAHYSIVPNLKCAIDFVALSGVIIMLDKDGLLRHSELVVESTTHPLNEFNLLIQRLNIQNKTEATYKKLSGCYRTFSVFTDKGQVIIGTVEGNPETWQPQIVLELQSSGVIHIANGDYHQIALTDNGELLSWGLELQRRGCLGLGDIRYNRDGAVTTEGSSSRVKIPMKVLKPGRGKWLAVTAGGWHSGALFLPEFE</sequence>
<dbReference type="InterPro" id="IPR009091">
    <property type="entry name" value="RCC1/BLIP-II"/>
</dbReference>
<evidence type="ECO:0000313" key="4">
    <source>
        <dbReference type="EMBL" id="RKP31702.1"/>
    </source>
</evidence>
<dbReference type="EMBL" id="ML004438">
    <property type="protein sequence ID" value="RKP31702.1"/>
    <property type="molecule type" value="Genomic_DNA"/>
</dbReference>
<dbReference type="InterPro" id="IPR000408">
    <property type="entry name" value="Reg_chr_condens"/>
</dbReference>
<dbReference type="OrthoDB" id="61110at2759"/>
<dbReference type="PROSITE" id="PS50012">
    <property type="entry name" value="RCC1_3"/>
    <property type="match status" value="2"/>
</dbReference>
<dbReference type="InterPro" id="IPR051553">
    <property type="entry name" value="Ran_GTPase-activating"/>
</dbReference>
<dbReference type="Proteomes" id="UP000268321">
    <property type="component" value="Unassembled WGS sequence"/>
</dbReference>
<dbReference type="Gene3D" id="2.130.10.30">
    <property type="entry name" value="Regulator of chromosome condensation 1/beta-lactamase-inhibitor protein II"/>
    <property type="match status" value="1"/>
</dbReference>
<dbReference type="InterPro" id="IPR001810">
    <property type="entry name" value="F-box_dom"/>
</dbReference>
<feature type="repeat" description="RCC1" evidence="1">
    <location>
        <begin position="388"/>
        <end position="455"/>
    </location>
</feature>
<gene>
    <name evidence="4" type="ORF">METBISCDRAFT_30016</name>
</gene>
<dbReference type="PROSITE" id="PS50181">
    <property type="entry name" value="FBOX"/>
    <property type="match status" value="1"/>
</dbReference>
<dbReference type="PANTHER" id="PTHR45982:SF1">
    <property type="entry name" value="REGULATOR OF CHROMOSOME CONDENSATION"/>
    <property type="match status" value="1"/>
</dbReference>
<dbReference type="SUPFAM" id="SSF81383">
    <property type="entry name" value="F-box domain"/>
    <property type="match status" value="1"/>
</dbReference>